<keyword evidence="1" id="KW-0812">Transmembrane</keyword>
<evidence type="ECO:0008006" key="3">
    <source>
        <dbReference type="Google" id="ProtNLM"/>
    </source>
</evidence>
<feature type="transmembrane region" description="Helical" evidence="1">
    <location>
        <begin position="115"/>
        <end position="133"/>
    </location>
</feature>
<feature type="non-terminal residue" evidence="2">
    <location>
        <position position="136"/>
    </location>
</feature>
<reference evidence="2" key="1">
    <citation type="submission" date="2018-05" db="EMBL/GenBank/DDBJ databases">
        <authorList>
            <person name="Lanie J.A."/>
            <person name="Ng W.-L."/>
            <person name="Kazmierczak K.M."/>
            <person name="Andrzejewski T.M."/>
            <person name="Davidsen T.M."/>
            <person name="Wayne K.J."/>
            <person name="Tettelin H."/>
            <person name="Glass J.I."/>
            <person name="Rusch D."/>
            <person name="Podicherti R."/>
            <person name="Tsui H.-C.T."/>
            <person name="Winkler M.E."/>
        </authorList>
    </citation>
    <scope>NUCLEOTIDE SEQUENCE</scope>
</reference>
<keyword evidence="1" id="KW-1133">Transmembrane helix</keyword>
<dbReference type="EMBL" id="UINC01231058">
    <property type="protein sequence ID" value="SVE63436.1"/>
    <property type="molecule type" value="Genomic_DNA"/>
</dbReference>
<protein>
    <recommendedName>
        <fullName evidence="3">Glycosyltransferase RgtA/B/C/D-like domain-containing protein</fullName>
    </recommendedName>
</protein>
<organism evidence="2">
    <name type="scientific">marine metagenome</name>
    <dbReference type="NCBI Taxonomy" id="408172"/>
    <lineage>
        <taxon>unclassified sequences</taxon>
        <taxon>metagenomes</taxon>
        <taxon>ecological metagenomes</taxon>
    </lineage>
</organism>
<accession>A0A383F2U6</accession>
<dbReference type="AlphaFoldDB" id="A0A383F2U6"/>
<feature type="transmembrane region" description="Helical" evidence="1">
    <location>
        <begin position="91"/>
        <end position="108"/>
    </location>
</feature>
<gene>
    <name evidence="2" type="ORF">METZ01_LOCUS516290</name>
</gene>
<evidence type="ECO:0000256" key="1">
    <source>
        <dbReference type="SAM" id="Phobius"/>
    </source>
</evidence>
<keyword evidence="1" id="KW-0472">Membrane</keyword>
<name>A0A383F2U6_9ZZZZ</name>
<proteinExistence type="predicted"/>
<evidence type="ECO:0000313" key="2">
    <source>
        <dbReference type="EMBL" id="SVE63436.1"/>
    </source>
</evidence>
<sequence length="136" mass="14702">MLLVVGLMAFLAVTWAFSFGLPLGNSHEGRILGQFALHVRNFWDLGPAGSSFGADWAPFSDVPYTHHPPLLTGLHLLVSAVLGQGLWQLKAISYLSGLVTVPALYWVGRRMGFGALPVAAATGALVATPWWWVYGR</sequence>